<keyword evidence="4" id="KW-0998">Cell outer membrane</keyword>
<protein>
    <submittedName>
        <fullName evidence="7">OmpA family protein</fullName>
    </submittedName>
</protein>
<evidence type="ECO:0000256" key="2">
    <source>
        <dbReference type="ARBA" id="ARBA00022729"/>
    </source>
</evidence>
<dbReference type="Pfam" id="PF00691">
    <property type="entry name" value="OmpA"/>
    <property type="match status" value="1"/>
</dbReference>
<evidence type="ECO:0000313" key="8">
    <source>
        <dbReference type="Proteomes" id="UP000425817"/>
    </source>
</evidence>
<gene>
    <name evidence="7" type="ORF">GOQ09_12540</name>
</gene>
<evidence type="ECO:0000256" key="4">
    <source>
        <dbReference type="ARBA" id="ARBA00023237"/>
    </source>
</evidence>
<evidence type="ECO:0000256" key="5">
    <source>
        <dbReference type="PROSITE-ProRule" id="PRU00473"/>
    </source>
</evidence>
<evidence type="ECO:0000313" key="7">
    <source>
        <dbReference type="EMBL" id="QGW82357.1"/>
    </source>
</evidence>
<keyword evidence="3 5" id="KW-0472">Membrane</keyword>
<dbReference type="Proteomes" id="UP000425817">
    <property type="component" value="Chromosome"/>
</dbReference>
<dbReference type="InterPro" id="IPR006664">
    <property type="entry name" value="OMP_bac"/>
</dbReference>
<dbReference type="EMBL" id="CP046622">
    <property type="protein sequence ID" value="QGW82357.1"/>
    <property type="molecule type" value="Genomic_DNA"/>
</dbReference>
<dbReference type="AlphaFoldDB" id="A0A6I6HIY1"/>
<keyword evidence="2" id="KW-0732">Signal</keyword>
<organism evidence="7 8">
    <name type="scientific">Variovorax paradoxus</name>
    <dbReference type="NCBI Taxonomy" id="34073"/>
    <lineage>
        <taxon>Bacteria</taxon>
        <taxon>Pseudomonadati</taxon>
        <taxon>Pseudomonadota</taxon>
        <taxon>Betaproteobacteria</taxon>
        <taxon>Burkholderiales</taxon>
        <taxon>Comamonadaceae</taxon>
        <taxon>Variovorax</taxon>
    </lineage>
</organism>
<dbReference type="InterPro" id="IPR036737">
    <property type="entry name" value="OmpA-like_sf"/>
</dbReference>
<comment type="subcellular location">
    <subcellularLocation>
        <location evidence="1">Cell outer membrane</location>
    </subcellularLocation>
</comment>
<dbReference type="PROSITE" id="PS51123">
    <property type="entry name" value="OMPA_2"/>
    <property type="match status" value="1"/>
</dbReference>
<proteinExistence type="predicted"/>
<name>A0A6I6HIY1_VARPD</name>
<feature type="domain" description="OmpA-like" evidence="6">
    <location>
        <begin position="155"/>
        <end position="283"/>
    </location>
</feature>
<dbReference type="PRINTS" id="PR01021">
    <property type="entry name" value="OMPADOMAIN"/>
</dbReference>
<evidence type="ECO:0000256" key="1">
    <source>
        <dbReference type="ARBA" id="ARBA00004442"/>
    </source>
</evidence>
<dbReference type="InterPro" id="IPR007450">
    <property type="entry name" value="BamE_dom"/>
</dbReference>
<accession>A0A6I6HIY1</accession>
<dbReference type="Gene3D" id="3.30.1330.60">
    <property type="entry name" value="OmpA-like domain"/>
    <property type="match status" value="1"/>
</dbReference>
<dbReference type="OrthoDB" id="5360144at2"/>
<dbReference type="SUPFAM" id="SSF103088">
    <property type="entry name" value="OmpA-like"/>
    <property type="match status" value="1"/>
</dbReference>
<dbReference type="Pfam" id="PF04355">
    <property type="entry name" value="BamE"/>
    <property type="match status" value="1"/>
</dbReference>
<reference evidence="7 8" key="1">
    <citation type="submission" date="2019-12" db="EMBL/GenBank/DDBJ databases">
        <title>Hybrid Genome Assemblies of two High G+C Isolates from Undergraduate Microbiology Courses.</title>
        <authorList>
            <person name="Ne Ville C.J."/>
            <person name="Enright D."/>
            <person name="Hernandez I."/>
            <person name="Dodsworth J."/>
            <person name="Orwin P.M."/>
        </authorList>
    </citation>
    <scope>NUCLEOTIDE SEQUENCE [LARGE SCALE GENOMIC DNA]</scope>
    <source>
        <strain evidence="7 8">CSUSB</strain>
    </source>
</reference>
<dbReference type="PANTHER" id="PTHR30329:SF21">
    <property type="entry name" value="LIPOPROTEIN YIAD-RELATED"/>
    <property type="match status" value="1"/>
</dbReference>
<dbReference type="InterPro" id="IPR037873">
    <property type="entry name" value="BamE-like"/>
</dbReference>
<dbReference type="Gene3D" id="3.30.1450.10">
    <property type="match status" value="1"/>
</dbReference>
<dbReference type="CDD" id="cd07185">
    <property type="entry name" value="OmpA_C-like"/>
    <property type="match status" value="1"/>
</dbReference>
<dbReference type="PANTHER" id="PTHR30329">
    <property type="entry name" value="STATOR ELEMENT OF FLAGELLAR MOTOR COMPLEX"/>
    <property type="match status" value="1"/>
</dbReference>
<sequence length="283" mass="30399">MTKKTQIHRFSAVALGAAAILVLQGCSSYVSKGITDDGKATEVIFPSVENDAWLKEGTFPNLDNLRAVAPGVTKDQLFDLLGRPHFREGVASPREWDYIFHFRKPGGGVTTCQYKVIFDKDYKAQTFHWLPAGCGDVLAARAAPVAERPAAAAPAAPRKITLGADGLFRFDGGSLADLLPEGRRKLETLAGEIKSSVKSVDAVSVTGHTDRLGSSTYNNALSLARANTVRNYLAQSGVPAQTVQVQGKGESEPKVQCAQTRRAELIDCLAPNRRVEIEVFGGS</sequence>
<dbReference type="InterPro" id="IPR006665">
    <property type="entry name" value="OmpA-like"/>
</dbReference>
<dbReference type="RefSeq" id="WP_157613705.1">
    <property type="nucleotide sequence ID" value="NZ_CP046622.1"/>
</dbReference>
<dbReference type="PROSITE" id="PS51257">
    <property type="entry name" value="PROKAR_LIPOPROTEIN"/>
    <property type="match status" value="1"/>
</dbReference>
<evidence type="ECO:0000259" key="6">
    <source>
        <dbReference type="PROSITE" id="PS51123"/>
    </source>
</evidence>
<dbReference type="InterPro" id="IPR050330">
    <property type="entry name" value="Bact_OuterMem_StrucFunc"/>
</dbReference>
<evidence type="ECO:0000256" key="3">
    <source>
        <dbReference type="ARBA" id="ARBA00023136"/>
    </source>
</evidence>
<dbReference type="GO" id="GO:0009279">
    <property type="term" value="C:cell outer membrane"/>
    <property type="evidence" value="ECO:0007669"/>
    <property type="project" value="UniProtKB-SubCell"/>
</dbReference>